<dbReference type="RefSeq" id="WP_070013201.1">
    <property type="nucleotide sequence ID" value="NZ_LJGS01000044.1"/>
</dbReference>
<evidence type="ECO:0000313" key="3">
    <source>
        <dbReference type="EMBL" id="OEU89741.1"/>
    </source>
</evidence>
<evidence type="ECO:0008006" key="5">
    <source>
        <dbReference type="Google" id="ProtNLM"/>
    </source>
</evidence>
<dbReference type="Proteomes" id="UP000176087">
    <property type="component" value="Unassembled WGS sequence"/>
</dbReference>
<keyword evidence="4" id="KW-1185">Reference proteome</keyword>
<sequence length="451" mass="46330">MICISALLATGWGSTALQAAVPGQVSDGGSPRTNGERSATPELAVTRGGSGSAKVSRPSADGRPTSRTERDVTLSSYDAKAGRAVLTHGGTRAPGIRKGDVIASPPAAAAPAGALVKVTRVRSESAGRTEVATAPAKLADVLGSSKAEGKIPVAPSAWDVTPQLKSLDVTRGIAGRAQESSPRGIGGGADGRKLRIEFGTELPMFGGKPGLERETKVGGFLEMAPSVGFSYDGKGSADPADASASVNVSGPWKAGWRIKGPVKLPRTAPRIPIATLAAYPVVMVGTVPVVVALKLSLVLEVRADGTLNVDVDQTSGGSMKVGTRHTEAAGWKPDRHADGKTRTGGTAKVSGNGELRTMLGPEASISLYDTVGVDAFFGPYLRAKARQPEPASTVGEKRGGTWKLNGGVTLETSLFAGLPFTVIGIRPQDRVVFPVVTREWPIADGRIPPGA</sequence>
<feature type="region of interest" description="Disordered" evidence="1">
    <location>
        <begin position="330"/>
        <end position="354"/>
    </location>
</feature>
<organism evidence="3 4">
    <name type="scientific">Streptomyces abyssalis</name>
    <dbReference type="NCBI Taxonomy" id="933944"/>
    <lineage>
        <taxon>Bacteria</taxon>
        <taxon>Bacillati</taxon>
        <taxon>Actinomycetota</taxon>
        <taxon>Actinomycetes</taxon>
        <taxon>Kitasatosporales</taxon>
        <taxon>Streptomycetaceae</taxon>
        <taxon>Streptomyces</taxon>
    </lineage>
</organism>
<proteinExistence type="predicted"/>
<dbReference type="EMBL" id="LJGT01000038">
    <property type="protein sequence ID" value="OEU89741.1"/>
    <property type="molecule type" value="Genomic_DNA"/>
</dbReference>
<reference evidence="3 4" key="1">
    <citation type="journal article" date="2016" name="Front. Microbiol.">
        <title>Comparative Genomics Analysis of Streptomyces Species Reveals Their Adaptation to the Marine Environment and Their Diversity at the Genomic Level.</title>
        <authorList>
            <person name="Tian X."/>
            <person name="Zhang Z."/>
            <person name="Yang T."/>
            <person name="Chen M."/>
            <person name="Li J."/>
            <person name="Chen F."/>
            <person name="Yang J."/>
            <person name="Li W."/>
            <person name="Zhang B."/>
            <person name="Zhang Z."/>
            <person name="Wu J."/>
            <person name="Zhang C."/>
            <person name="Long L."/>
            <person name="Xiao J."/>
        </authorList>
    </citation>
    <scope>NUCLEOTIDE SEQUENCE [LARGE SCALE GENOMIC DNA]</scope>
    <source>
        <strain evidence="3 4">SCSIO 10390</strain>
    </source>
</reference>
<comment type="caution">
    <text evidence="3">The sequence shown here is derived from an EMBL/GenBank/DDBJ whole genome shotgun (WGS) entry which is preliminary data.</text>
</comment>
<feature type="signal peptide" evidence="2">
    <location>
        <begin position="1"/>
        <end position="19"/>
    </location>
</feature>
<feature type="chain" id="PRO_5009195802" description="Bacterial Ig domain-containing protein" evidence="2">
    <location>
        <begin position="20"/>
        <end position="451"/>
    </location>
</feature>
<name>A0A1E7JN88_9ACTN</name>
<accession>A0A1E7JN88</accession>
<dbReference type="PATRIC" id="fig|933944.5.peg.647"/>
<keyword evidence="2" id="KW-0732">Signal</keyword>
<evidence type="ECO:0000256" key="2">
    <source>
        <dbReference type="SAM" id="SignalP"/>
    </source>
</evidence>
<evidence type="ECO:0000256" key="1">
    <source>
        <dbReference type="SAM" id="MobiDB-lite"/>
    </source>
</evidence>
<feature type="region of interest" description="Disordered" evidence="1">
    <location>
        <begin position="22"/>
        <end position="73"/>
    </location>
</feature>
<dbReference type="OrthoDB" id="4328722at2"/>
<dbReference type="AlphaFoldDB" id="A0A1E7JN88"/>
<feature type="compositionally biased region" description="Basic and acidic residues" evidence="1">
    <location>
        <begin position="330"/>
        <end position="341"/>
    </location>
</feature>
<dbReference type="STRING" id="933944.AN215_08480"/>
<evidence type="ECO:0000313" key="4">
    <source>
        <dbReference type="Proteomes" id="UP000176087"/>
    </source>
</evidence>
<protein>
    <recommendedName>
        <fullName evidence="5">Bacterial Ig domain-containing protein</fullName>
    </recommendedName>
</protein>
<gene>
    <name evidence="3" type="ORF">AN215_08480</name>
</gene>